<dbReference type="Gene3D" id="2.130.10.10">
    <property type="entry name" value="YVTN repeat-like/Quinoprotein amine dehydrogenase"/>
    <property type="match status" value="3"/>
</dbReference>
<protein>
    <submittedName>
        <fullName evidence="8">Ligand-binding sensor domain-containing protein/signal transduction histidine kinase</fullName>
    </submittedName>
</protein>
<evidence type="ECO:0000313" key="9">
    <source>
        <dbReference type="Proteomes" id="UP000589520"/>
    </source>
</evidence>
<dbReference type="SUPFAM" id="SSF55874">
    <property type="entry name" value="ATPase domain of HSP90 chaperone/DNA topoisomerase II/histidine kinase"/>
    <property type="match status" value="1"/>
</dbReference>
<dbReference type="InterPro" id="IPR050482">
    <property type="entry name" value="Sensor_HK_TwoCompSys"/>
</dbReference>
<name>A0A7Y9TMQ3_9BACT</name>
<dbReference type="RefSeq" id="WP_179493152.1">
    <property type="nucleotide sequence ID" value="NZ_JACCCW010000002.1"/>
</dbReference>
<comment type="caution">
    <text evidence="8">The sequence shown here is derived from an EMBL/GenBank/DDBJ whole genome shotgun (WGS) entry which is preliminary data.</text>
</comment>
<dbReference type="Pfam" id="PF07495">
    <property type="entry name" value="Y_Y_Y"/>
    <property type="match status" value="1"/>
</dbReference>
<dbReference type="InterPro" id="IPR011712">
    <property type="entry name" value="Sig_transdc_His_kin_sub3_dim/P"/>
</dbReference>
<reference evidence="8 9" key="1">
    <citation type="submission" date="2020-07" db="EMBL/GenBank/DDBJ databases">
        <title>Genomic Encyclopedia of Type Strains, Phase IV (KMG-V): Genome sequencing to study the core and pangenomes of soil and plant-associated prokaryotes.</title>
        <authorList>
            <person name="Whitman W."/>
        </authorList>
    </citation>
    <scope>NUCLEOTIDE SEQUENCE [LARGE SCALE GENOMIC DNA]</scope>
    <source>
        <strain evidence="8 9">X4EP2</strain>
    </source>
</reference>
<feature type="chain" id="PRO_5030880805" evidence="5">
    <location>
        <begin position="26"/>
        <end position="986"/>
    </location>
</feature>
<keyword evidence="1" id="KW-0808">Transferase</keyword>
<feature type="domain" description="Signal transduction histidine kinase subgroup 3 dimerisation and phosphoacceptor" evidence="7">
    <location>
        <begin position="775"/>
        <end position="841"/>
    </location>
</feature>
<evidence type="ECO:0000313" key="8">
    <source>
        <dbReference type="EMBL" id="NYF81327.1"/>
    </source>
</evidence>
<keyword evidence="9" id="KW-1185">Reference proteome</keyword>
<dbReference type="SUPFAM" id="SSF63829">
    <property type="entry name" value="Calcium-dependent phosphotriesterase"/>
    <property type="match status" value="3"/>
</dbReference>
<evidence type="ECO:0000256" key="3">
    <source>
        <dbReference type="ARBA" id="ARBA00023012"/>
    </source>
</evidence>
<dbReference type="PANTHER" id="PTHR24421">
    <property type="entry name" value="NITRATE/NITRITE SENSOR PROTEIN NARX-RELATED"/>
    <property type="match status" value="1"/>
</dbReference>
<dbReference type="GO" id="GO:0000155">
    <property type="term" value="F:phosphorelay sensor kinase activity"/>
    <property type="evidence" value="ECO:0007669"/>
    <property type="project" value="InterPro"/>
</dbReference>
<evidence type="ECO:0000259" key="7">
    <source>
        <dbReference type="Pfam" id="PF07730"/>
    </source>
</evidence>
<evidence type="ECO:0000256" key="4">
    <source>
        <dbReference type="SAM" id="Phobius"/>
    </source>
</evidence>
<accession>A0A7Y9TMQ3</accession>
<keyword evidence="2 8" id="KW-0418">Kinase</keyword>
<dbReference type="PANTHER" id="PTHR24421:SF62">
    <property type="entry name" value="SENSORY TRANSDUCTION HISTIDINE KINASE"/>
    <property type="match status" value="1"/>
</dbReference>
<keyword evidence="4" id="KW-1133">Transmembrane helix</keyword>
<evidence type="ECO:0000259" key="6">
    <source>
        <dbReference type="Pfam" id="PF07495"/>
    </source>
</evidence>
<dbReference type="Pfam" id="PF07494">
    <property type="entry name" value="Reg_prop"/>
    <property type="match status" value="7"/>
</dbReference>
<dbReference type="InterPro" id="IPR036890">
    <property type="entry name" value="HATPase_C_sf"/>
</dbReference>
<dbReference type="InterPro" id="IPR015943">
    <property type="entry name" value="WD40/YVTN_repeat-like_dom_sf"/>
</dbReference>
<sequence length="986" mass="109008">MTRKSIARRILIAASLLDCAMRLFAMTEAPPDYIASLWLAQDGLPSETIQAFAQTPDHYLWIGTLRGLVRFDGYRFVHFDSDNISALKTDSIFCLKVTRDGALWIGTEGGGLIRYQNGAFRVFSANDGLTNNVVRAVYEDNAGNIWVGTDSGLFRFFGERFKRVDGSGMIPAMSVHAITGDSRGGIWVGGTALVYMDREGVRNYRLVRDISSLRVKSILETRDGSIWVGAVSGLYRLQTMGGFKHVDEVPGTVRVLRETSDGALWAGTIGNGLYVNRTGRFVRMNLMIGLSSNTVLNLYEDQEMNIWVGSQGGMLRLTKSSVSIYPLPGASDSDFGNVYQDRDGTLWICSNHLFHMKEGVLKPHTFPGLAGIKVRLLMRDEGGALWVGTDGKGVFHQSGNMWVNYLAKDGLGSNFPRAMIQTRDGSVWIGTDGGVSHWTPRGFKACDIGNGFQSVSVMALLEDHAGDIWMGTFQGLKHLQGDRFVGDVVTEAVGHDTVLALHEDRQGVLWIGTNRGLYRYKSGKFFLFTTNNGLVNNLIYSILENGDGDLWLGGPNGASLQSWKQLEEAANHRLRSVTPIYFASSLDAGSAEIFGSMQPAGAISRQGDVWFPSNKGLVHIAANRMERRGAFPLAIDRVVVDGREVSSHSQPIVLSPRSSRVEISYAPILLRSQAAMLFRTKLEGFDQEWRETSARRTAEFDNLAPGHYVFRVEAWEAGQSESKSVASLEFVQKAYFYRRPWFLFFCGGLLAALAWGAYRFRIQRIKMRFRLVLEERSRLAREMHDTVLQGCTNVSALLEAASSMEAADPVSADEMVDLARTQVRTTIGEARQAIWDLRRSELPGEDIVRSLQRIADQMNSNAEVPILCEVTGKQFPIEPSALQELLMITREALHNSVMHGQPREIVLRADFSDESLVIQVCDDGHGFDCAGMGQDSGPHFGIQGMKERARRIGAIFSVSSRIGVGTQVGIEISRKRASSGAALRDV</sequence>
<keyword evidence="4" id="KW-0472">Membrane</keyword>
<proteinExistence type="predicted"/>
<dbReference type="InterPro" id="IPR011110">
    <property type="entry name" value="Reg_prop"/>
</dbReference>
<dbReference type="CDD" id="cd16917">
    <property type="entry name" value="HATPase_UhpB-NarQ-NarX-like"/>
    <property type="match status" value="1"/>
</dbReference>
<dbReference type="GO" id="GO:0046983">
    <property type="term" value="F:protein dimerization activity"/>
    <property type="evidence" value="ECO:0007669"/>
    <property type="project" value="InterPro"/>
</dbReference>
<evidence type="ECO:0000256" key="2">
    <source>
        <dbReference type="ARBA" id="ARBA00022777"/>
    </source>
</evidence>
<dbReference type="InterPro" id="IPR013783">
    <property type="entry name" value="Ig-like_fold"/>
</dbReference>
<dbReference type="Pfam" id="PF07730">
    <property type="entry name" value="HisKA_3"/>
    <property type="match status" value="1"/>
</dbReference>
<dbReference type="Gene3D" id="1.20.5.1930">
    <property type="match status" value="1"/>
</dbReference>
<evidence type="ECO:0000256" key="5">
    <source>
        <dbReference type="SAM" id="SignalP"/>
    </source>
</evidence>
<dbReference type="GO" id="GO:0016020">
    <property type="term" value="C:membrane"/>
    <property type="evidence" value="ECO:0007669"/>
    <property type="project" value="InterPro"/>
</dbReference>
<dbReference type="Proteomes" id="UP000589520">
    <property type="component" value="Unassembled WGS sequence"/>
</dbReference>
<gene>
    <name evidence="8" type="ORF">HDF17_003647</name>
</gene>
<evidence type="ECO:0000256" key="1">
    <source>
        <dbReference type="ARBA" id="ARBA00022679"/>
    </source>
</evidence>
<feature type="transmembrane region" description="Helical" evidence="4">
    <location>
        <begin position="741"/>
        <end position="760"/>
    </location>
</feature>
<keyword evidence="5" id="KW-0732">Signal</keyword>
<dbReference type="InterPro" id="IPR011123">
    <property type="entry name" value="Y_Y_Y"/>
</dbReference>
<keyword evidence="3" id="KW-0902">Two-component regulatory system</keyword>
<dbReference type="AlphaFoldDB" id="A0A7Y9TMQ3"/>
<organism evidence="8 9">
    <name type="scientific">Granulicella arctica</name>
    <dbReference type="NCBI Taxonomy" id="940613"/>
    <lineage>
        <taxon>Bacteria</taxon>
        <taxon>Pseudomonadati</taxon>
        <taxon>Acidobacteriota</taxon>
        <taxon>Terriglobia</taxon>
        <taxon>Terriglobales</taxon>
        <taxon>Acidobacteriaceae</taxon>
        <taxon>Granulicella</taxon>
    </lineage>
</organism>
<feature type="signal peptide" evidence="5">
    <location>
        <begin position="1"/>
        <end position="25"/>
    </location>
</feature>
<dbReference type="Gene3D" id="3.30.565.10">
    <property type="entry name" value="Histidine kinase-like ATPase, C-terminal domain"/>
    <property type="match status" value="1"/>
</dbReference>
<dbReference type="EMBL" id="JACCCW010000002">
    <property type="protein sequence ID" value="NYF81327.1"/>
    <property type="molecule type" value="Genomic_DNA"/>
</dbReference>
<dbReference type="Gene3D" id="2.60.40.10">
    <property type="entry name" value="Immunoglobulins"/>
    <property type="match status" value="1"/>
</dbReference>
<feature type="domain" description="Two component regulator three Y" evidence="6">
    <location>
        <begin position="676"/>
        <end position="730"/>
    </location>
</feature>
<keyword evidence="4" id="KW-0812">Transmembrane</keyword>